<dbReference type="Pfam" id="PF13578">
    <property type="entry name" value="Methyltransf_24"/>
    <property type="match status" value="1"/>
</dbReference>
<evidence type="ECO:0000313" key="1">
    <source>
        <dbReference type="EMBL" id="GGI52159.1"/>
    </source>
</evidence>
<evidence type="ECO:0000313" key="2">
    <source>
        <dbReference type="Proteomes" id="UP000662074"/>
    </source>
</evidence>
<dbReference type="InterPro" id="IPR029063">
    <property type="entry name" value="SAM-dependent_MTases_sf"/>
</dbReference>
<dbReference type="Gene3D" id="3.40.50.150">
    <property type="entry name" value="Vaccinia Virus protein VP39"/>
    <property type="match status" value="1"/>
</dbReference>
<protein>
    <recommendedName>
        <fullName evidence="3">Class I SAM-dependent methyltransferase</fullName>
    </recommendedName>
</protein>
<gene>
    <name evidence="1" type="ORF">GCM10011425_33710</name>
</gene>
<accession>A0A917N352</accession>
<name>A0A917N352_9SPHI</name>
<dbReference type="RefSeq" id="WP_188418267.1">
    <property type="nucleotide sequence ID" value="NZ_BMDO01000010.1"/>
</dbReference>
<reference evidence="1" key="2">
    <citation type="submission" date="2020-09" db="EMBL/GenBank/DDBJ databases">
        <authorList>
            <person name="Sun Q."/>
            <person name="Sedlacek I."/>
        </authorList>
    </citation>
    <scope>NUCLEOTIDE SEQUENCE</scope>
    <source>
        <strain evidence="1">CCM 8711</strain>
    </source>
</reference>
<dbReference type="Proteomes" id="UP000662074">
    <property type="component" value="Unassembled WGS sequence"/>
</dbReference>
<comment type="caution">
    <text evidence="1">The sequence shown here is derived from an EMBL/GenBank/DDBJ whole genome shotgun (WGS) entry which is preliminary data.</text>
</comment>
<dbReference type="AlphaFoldDB" id="A0A917N352"/>
<sequence>MFSLNENLISKIIERTLPSFQNVDLNSLNLGFGYIFYSFTRTLRPQNIIVIGSKAGFSPVMFGLGMKDNEGTGVGKIRCYETNNIKDTVGKLYFIDPSYDIESNDDNHWFGIGYWTNPEQVKALWTEFGLEDVVSHFKMTSKEFVEDAACPSEIELIYIDGDHSYDGMMEDINQYYPKLKKDGMVILHDVDPRIKDLLENGGGNEVYETINLSRFEKIRLPVFPGIAILIKR</sequence>
<keyword evidence="2" id="KW-1185">Reference proteome</keyword>
<proteinExistence type="predicted"/>
<dbReference type="EMBL" id="BMDO01000010">
    <property type="protein sequence ID" value="GGI52159.1"/>
    <property type="molecule type" value="Genomic_DNA"/>
</dbReference>
<dbReference type="SUPFAM" id="SSF53335">
    <property type="entry name" value="S-adenosyl-L-methionine-dependent methyltransferases"/>
    <property type="match status" value="1"/>
</dbReference>
<reference evidence="1" key="1">
    <citation type="journal article" date="2014" name="Int. J. Syst. Evol. Microbiol.">
        <title>Complete genome sequence of Corynebacterium casei LMG S-19264T (=DSM 44701T), isolated from a smear-ripened cheese.</title>
        <authorList>
            <consortium name="US DOE Joint Genome Institute (JGI-PGF)"/>
            <person name="Walter F."/>
            <person name="Albersmeier A."/>
            <person name="Kalinowski J."/>
            <person name="Ruckert C."/>
        </authorList>
    </citation>
    <scope>NUCLEOTIDE SEQUENCE</scope>
    <source>
        <strain evidence="1">CCM 8711</strain>
    </source>
</reference>
<organism evidence="1 2">
    <name type="scientific">Mucilaginibacter galii</name>
    <dbReference type="NCBI Taxonomy" id="2005073"/>
    <lineage>
        <taxon>Bacteria</taxon>
        <taxon>Pseudomonadati</taxon>
        <taxon>Bacteroidota</taxon>
        <taxon>Sphingobacteriia</taxon>
        <taxon>Sphingobacteriales</taxon>
        <taxon>Sphingobacteriaceae</taxon>
        <taxon>Mucilaginibacter</taxon>
    </lineage>
</organism>
<evidence type="ECO:0008006" key="3">
    <source>
        <dbReference type="Google" id="ProtNLM"/>
    </source>
</evidence>